<organism evidence="11 12">
    <name type="scientific">Campylobacter anatolicus</name>
    <dbReference type="NCBI Taxonomy" id="2829105"/>
    <lineage>
        <taxon>Bacteria</taxon>
        <taxon>Pseudomonadati</taxon>
        <taxon>Campylobacterota</taxon>
        <taxon>Epsilonproteobacteria</taxon>
        <taxon>Campylobacterales</taxon>
        <taxon>Campylobacteraceae</taxon>
        <taxon>Campylobacter</taxon>
    </lineage>
</organism>
<comment type="subcellular location">
    <subcellularLocation>
        <location evidence="1">Cell membrane</location>
        <topology evidence="1">Multi-pass membrane protein</topology>
    </subcellularLocation>
</comment>
<dbReference type="PROSITE" id="PS00194">
    <property type="entry name" value="THIOREDOXIN_1"/>
    <property type="match status" value="1"/>
</dbReference>
<feature type="transmembrane region" description="Helical" evidence="8">
    <location>
        <begin position="421"/>
        <end position="440"/>
    </location>
</feature>
<keyword evidence="9" id="KW-0732">Signal</keyword>
<dbReference type="EMBL" id="JAGSSW010000003">
    <property type="protein sequence ID" value="MBR8463854.1"/>
    <property type="molecule type" value="Genomic_DNA"/>
</dbReference>
<dbReference type="PANTHER" id="PTHR32234:SF0">
    <property type="entry name" value="THIOL:DISULFIDE INTERCHANGE PROTEIN DSBD"/>
    <property type="match status" value="1"/>
</dbReference>
<keyword evidence="11" id="KW-0560">Oxidoreductase</keyword>
<feature type="chain" id="PRO_5046700197" evidence="9">
    <location>
        <begin position="19"/>
        <end position="576"/>
    </location>
</feature>
<accession>A0ABS5HHU3</accession>
<comment type="caution">
    <text evidence="11">The sequence shown here is derived from an EMBL/GenBank/DDBJ whole genome shotgun (WGS) entry which is preliminary data.</text>
</comment>
<reference evidence="11 12" key="1">
    <citation type="submission" date="2021-04" db="EMBL/GenBank/DDBJ databases">
        <title>Molecular and phenotypic characterization and identification of bacterial isolates recovered from the Anatolian ground squirrels (Spermophilus xanthoprymnus) and which have the potential to form a new species in the Campylobacter genus.</title>
        <authorList>
            <person name="Aydin F."/>
            <person name="Abay S."/>
            <person name="Kayman T."/>
            <person name="Karakaya E."/>
            <person name="Mustak H.K."/>
            <person name="Mustak I.B."/>
            <person name="Bilgin N."/>
            <person name="Duzler A."/>
            <person name="Sahin O."/>
            <person name="Guran O."/>
            <person name="Saticioglu I.B."/>
        </authorList>
    </citation>
    <scope>NUCLEOTIDE SEQUENCE [LARGE SCALE GENOMIC DNA]</scope>
    <source>
        <strain evidence="12">faydin-G24</strain>
    </source>
</reference>
<feature type="domain" description="Thioredoxin" evidence="10">
    <location>
        <begin position="436"/>
        <end position="576"/>
    </location>
</feature>
<dbReference type="EC" id="1.8.1.8" evidence="11"/>
<protein>
    <submittedName>
        <fullName evidence="11">Protein-disulfide reductase DsbD</fullName>
        <ecNumber evidence="11">1.8.1.8</ecNumber>
    </submittedName>
</protein>
<feature type="transmembrane region" description="Helical" evidence="8">
    <location>
        <begin position="174"/>
        <end position="199"/>
    </location>
</feature>
<feature type="signal peptide" evidence="9">
    <location>
        <begin position="1"/>
        <end position="18"/>
    </location>
</feature>
<dbReference type="PANTHER" id="PTHR32234">
    <property type="entry name" value="THIOL:DISULFIDE INTERCHANGE PROTEIN DSBD"/>
    <property type="match status" value="1"/>
</dbReference>
<feature type="transmembrane region" description="Helical" evidence="8">
    <location>
        <begin position="289"/>
        <end position="319"/>
    </location>
</feature>
<dbReference type="InterPro" id="IPR036929">
    <property type="entry name" value="DsbDN_sf"/>
</dbReference>
<evidence type="ECO:0000256" key="4">
    <source>
        <dbReference type="ARBA" id="ARBA00022748"/>
    </source>
</evidence>
<dbReference type="CDD" id="cd02953">
    <property type="entry name" value="DsbDgamma"/>
    <property type="match status" value="1"/>
</dbReference>
<sequence length="576" mass="63498">MVNKFVISILFFCMSMFAEVLDVSKAFMISTTTNSQNFEIKFKFAQDIYIYNDTFEIKIGGEKINQILNMPQTQISGEYNIIPQDFSLFVPFSLVEKNLQNNATKLEISYQGCAKNGICYRPQEKIYHIAKNADKFSIKELKSDKNENDDSLNEEQSIAAELMDSSFIISLVTFLGYGLLLAFTPCVFPVIPILSGIIVSKSGENMSAKHGFLLSLIYVFGMSLAYAIAGVMASVLGFGIAGALQNVWILSAFAIIFVALAFSMFGFYDIKLPSKFENVINKNTQSSQGLLGVFVMGFASALIVSPCVAAPLAGALLYISQSGNAIYGGIMLFVMGVGMGVPLLVIGATSSKILPRPGGWMDSVKNFFGFLMLIMALWLLARVFGVMFELVGYGVIGVFMAVYFGAFDTALSGWVKFKKSVAILVFIYSVLLIVGGFLGAKDPFLPLSDLKVSQNLVQNELNFKSVHNLTELKSVIAETNKPILVDFYADWCVSCKEIESITFADSTVAKRLKEFELVRVDVTKSGADNDAMLREFGLIDPPALLFFKGKDELRNLRIIGFISVDKFLERLSKILD</sequence>
<dbReference type="Pfam" id="PF02683">
    <property type="entry name" value="DsbD_TM"/>
    <property type="match status" value="1"/>
</dbReference>
<feature type="transmembrane region" description="Helical" evidence="8">
    <location>
        <begin position="247"/>
        <end position="268"/>
    </location>
</feature>
<evidence type="ECO:0000256" key="3">
    <source>
        <dbReference type="ARBA" id="ARBA00022692"/>
    </source>
</evidence>
<feature type="transmembrane region" description="Helical" evidence="8">
    <location>
        <begin position="211"/>
        <end position="241"/>
    </location>
</feature>
<evidence type="ECO:0000256" key="8">
    <source>
        <dbReference type="SAM" id="Phobius"/>
    </source>
</evidence>
<dbReference type="SUPFAM" id="SSF74863">
    <property type="entry name" value="Thiol:disulfide interchange protein DsbD, N-terminal domain (DsbD-alpha)"/>
    <property type="match status" value="1"/>
</dbReference>
<evidence type="ECO:0000256" key="1">
    <source>
        <dbReference type="ARBA" id="ARBA00004651"/>
    </source>
</evidence>
<name>A0ABS5HHU3_9BACT</name>
<feature type="transmembrane region" description="Helical" evidence="8">
    <location>
        <begin position="325"/>
        <end position="346"/>
    </location>
</feature>
<gene>
    <name evidence="11" type="primary">dsbD</name>
    <name evidence="11" type="ORF">KDD93_04590</name>
</gene>
<proteinExistence type="predicted"/>
<dbReference type="InterPro" id="IPR028250">
    <property type="entry name" value="DsbDN"/>
</dbReference>
<dbReference type="InterPro" id="IPR017937">
    <property type="entry name" value="Thioredoxin_CS"/>
</dbReference>
<keyword evidence="6 8" id="KW-0472">Membrane</keyword>
<dbReference type="InterPro" id="IPR036249">
    <property type="entry name" value="Thioredoxin-like_sf"/>
</dbReference>
<evidence type="ECO:0000259" key="10">
    <source>
        <dbReference type="PROSITE" id="PS51352"/>
    </source>
</evidence>
<evidence type="ECO:0000256" key="5">
    <source>
        <dbReference type="ARBA" id="ARBA00022989"/>
    </source>
</evidence>
<evidence type="ECO:0000256" key="7">
    <source>
        <dbReference type="ARBA" id="ARBA00023284"/>
    </source>
</evidence>
<dbReference type="RefSeq" id="WP_212141890.1">
    <property type="nucleotide sequence ID" value="NZ_JAGSSW010000003.1"/>
</dbReference>
<feature type="transmembrane region" description="Helical" evidence="8">
    <location>
        <begin position="390"/>
        <end position="409"/>
    </location>
</feature>
<evidence type="ECO:0000256" key="9">
    <source>
        <dbReference type="SAM" id="SignalP"/>
    </source>
</evidence>
<dbReference type="Pfam" id="PF11412">
    <property type="entry name" value="DsbD_N"/>
    <property type="match status" value="1"/>
</dbReference>
<keyword evidence="5 8" id="KW-1133">Transmembrane helix</keyword>
<dbReference type="Proteomes" id="UP000682951">
    <property type="component" value="Unassembled WGS sequence"/>
</dbReference>
<dbReference type="Gene3D" id="3.40.30.10">
    <property type="entry name" value="Glutaredoxin"/>
    <property type="match status" value="1"/>
</dbReference>
<dbReference type="Gene3D" id="2.60.40.1250">
    <property type="entry name" value="Thiol:disulfide interchange protein DsbD, N-terminal domain"/>
    <property type="match status" value="1"/>
</dbReference>
<keyword evidence="3 8" id="KW-0812">Transmembrane</keyword>
<dbReference type="PROSITE" id="PS51352">
    <property type="entry name" value="THIOREDOXIN_2"/>
    <property type="match status" value="1"/>
</dbReference>
<keyword evidence="2" id="KW-1003">Cell membrane</keyword>
<feature type="transmembrane region" description="Helical" evidence="8">
    <location>
        <begin position="367"/>
        <end position="384"/>
    </location>
</feature>
<dbReference type="InterPro" id="IPR003834">
    <property type="entry name" value="Cyt_c_assmbl_TM_dom"/>
</dbReference>
<keyword evidence="12" id="KW-1185">Reference proteome</keyword>
<dbReference type="InterPro" id="IPR013766">
    <property type="entry name" value="Thioredoxin_domain"/>
</dbReference>
<keyword evidence="7" id="KW-0676">Redox-active center</keyword>
<dbReference type="GO" id="GO:0047134">
    <property type="term" value="F:protein-disulfide reductase [NAD(P)H] activity"/>
    <property type="evidence" value="ECO:0007669"/>
    <property type="project" value="UniProtKB-EC"/>
</dbReference>
<dbReference type="InterPro" id="IPR035671">
    <property type="entry name" value="DsbD_gamma"/>
</dbReference>
<dbReference type="NCBIfam" id="NF001419">
    <property type="entry name" value="PRK00293.1"/>
    <property type="match status" value="1"/>
</dbReference>
<keyword evidence="4" id="KW-0201">Cytochrome c-type biogenesis</keyword>
<dbReference type="Pfam" id="PF13899">
    <property type="entry name" value="Thioredoxin_7"/>
    <property type="match status" value="1"/>
</dbReference>
<dbReference type="SUPFAM" id="SSF52833">
    <property type="entry name" value="Thioredoxin-like"/>
    <property type="match status" value="1"/>
</dbReference>
<evidence type="ECO:0000313" key="11">
    <source>
        <dbReference type="EMBL" id="MBR8463854.1"/>
    </source>
</evidence>
<evidence type="ECO:0000256" key="2">
    <source>
        <dbReference type="ARBA" id="ARBA00022475"/>
    </source>
</evidence>
<evidence type="ECO:0000256" key="6">
    <source>
        <dbReference type="ARBA" id="ARBA00023136"/>
    </source>
</evidence>
<evidence type="ECO:0000313" key="12">
    <source>
        <dbReference type="Proteomes" id="UP000682951"/>
    </source>
</evidence>